<dbReference type="RefSeq" id="WP_181858413.1">
    <property type="nucleotide sequence ID" value="NZ_QPJO01000005.1"/>
</dbReference>
<proteinExistence type="predicted"/>
<dbReference type="Pfam" id="PF21983">
    <property type="entry name" value="NikA-like"/>
    <property type="match status" value="1"/>
</dbReference>
<dbReference type="InterPro" id="IPR053842">
    <property type="entry name" value="NikA-like"/>
</dbReference>
<keyword evidence="2" id="KW-1185">Reference proteome</keyword>
<evidence type="ECO:0000313" key="1">
    <source>
        <dbReference type="EMBL" id="RCW90116.1"/>
    </source>
</evidence>
<dbReference type="Proteomes" id="UP000253436">
    <property type="component" value="Unassembled WGS sequence"/>
</dbReference>
<evidence type="ECO:0008006" key="3">
    <source>
        <dbReference type="Google" id="ProtNLM"/>
    </source>
</evidence>
<reference evidence="1 2" key="1">
    <citation type="submission" date="2018-07" db="EMBL/GenBank/DDBJ databases">
        <title>Genomic Encyclopedia of Type Strains, Phase III (KMG-III): the genomes of soil and plant-associated and newly described type strains.</title>
        <authorList>
            <person name="Whitman W."/>
        </authorList>
    </citation>
    <scope>NUCLEOTIDE SEQUENCE [LARGE SCALE GENOMIC DNA]</scope>
    <source>
        <strain evidence="1 2">CECT 7958</strain>
    </source>
</reference>
<accession>A0A368ZD29</accession>
<protein>
    <recommendedName>
        <fullName evidence="3">Ribbon-helix-helix CopG family protein</fullName>
    </recommendedName>
</protein>
<sequence length="46" mass="5354">MNKKSKTITLRISEVDYLELEAAAQKLELSISEYIREKSIPKFILL</sequence>
<gene>
    <name evidence="1" type="ORF">DFQ08_1054</name>
</gene>
<dbReference type="EMBL" id="QPJO01000005">
    <property type="protein sequence ID" value="RCW90116.1"/>
    <property type="molecule type" value="Genomic_DNA"/>
</dbReference>
<dbReference type="AlphaFoldDB" id="A0A368ZD29"/>
<name>A0A368ZD29_9FLAO</name>
<comment type="caution">
    <text evidence="1">The sequence shown here is derived from an EMBL/GenBank/DDBJ whole genome shotgun (WGS) entry which is preliminary data.</text>
</comment>
<evidence type="ECO:0000313" key="2">
    <source>
        <dbReference type="Proteomes" id="UP000253436"/>
    </source>
</evidence>
<organism evidence="1 2">
    <name type="scientific">Winogradskyella arenosi</name>
    <dbReference type="NCBI Taxonomy" id="533325"/>
    <lineage>
        <taxon>Bacteria</taxon>
        <taxon>Pseudomonadati</taxon>
        <taxon>Bacteroidota</taxon>
        <taxon>Flavobacteriia</taxon>
        <taxon>Flavobacteriales</taxon>
        <taxon>Flavobacteriaceae</taxon>
        <taxon>Winogradskyella</taxon>
    </lineage>
</organism>